<organism evidence="3 4">
    <name type="scientific">Amycolatopsis taiwanensis</name>
    <dbReference type="NCBI Taxonomy" id="342230"/>
    <lineage>
        <taxon>Bacteria</taxon>
        <taxon>Bacillati</taxon>
        <taxon>Actinomycetota</taxon>
        <taxon>Actinomycetes</taxon>
        <taxon>Pseudonocardiales</taxon>
        <taxon>Pseudonocardiaceae</taxon>
        <taxon>Amycolatopsis</taxon>
    </lineage>
</organism>
<dbReference type="Proteomes" id="UP001165136">
    <property type="component" value="Unassembled WGS sequence"/>
</dbReference>
<sequence length="294" mass="32919">MPATTQHLDLHRREIDTPSGPASCLDTGGPGRPAVFVHGLLTSSYLWRNALDRLPERRCVAIDLPLHGQTPAADRRDFSLPSLARFVADCCDALDLTDIDLVANDTGGAIAQVFAAGDPDRLHTLTLTNCEAHDNVPPRGLRLAYWLARADQATRLDFIARLGPRQVQTPAARRRMYRSGYQDPAGLPDDIARAWLEPLFADRERTRRNLRMFTSIRARDLLAVEPALTRLEVPTLIVWGTGDKFFSRNWAYWLRDTIPGATEVVELDGARLFFPDERAGELTTALLRHWDAHP</sequence>
<dbReference type="InterPro" id="IPR050266">
    <property type="entry name" value="AB_hydrolase_sf"/>
</dbReference>
<feature type="region of interest" description="Disordered" evidence="1">
    <location>
        <begin position="1"/>
        <end position="22"/>
    </location>
</feature>
<proteinExistence type="predicted"/>
<evidence type="ECO:0000256" key="1">
    <source>
        <dbReference type="SAM" id="MobiDB-lite"/>
    </source>
</evidence>
<dbReference type="GO" id="GO:0016020">
    <property type="term" value="C:membrane"/>
    <property type="evidence" value="ECO:0007669"/>
    <property type="project" value="TreeGrafter"/>
</dbReference>
<evidence type="ECO:0000313" key="4">
    <source>
        <dbReference type="Proteomes" id="UP001165136"/>
    </source>
</evidence>
<keyword evidence="4" id="KW-1185">Reference proteome</keyword>
<accession>A0A9W6R2C3</accession>
<dbReference type="RefSeq" id="WP_285488285.1">
    <property type="nucleotide sequence ID" value="NZ_BSTI01000011.1"/>
</dbReference>
<dbReference type="Gene3D" id="3.40.50.1820">
    <property type="entry name" value="alpha/beta hydrolase"/>
    <property type="match status" value="1"/>
</dbReference>
<evidence type="ECO:0000313" key="3">
    <source>
        <dbReference type="EMBL" id="GLY68231.1"/>
    </source>
</evidence>
<gene>
    <name evidence="3" type="ORF">Atai01_48500</name>
</gene>
<dbReference type="AlphaFoldDB" id="A0A9W6R2C3"/>
<comment type="caution">
    <text evidence="3">The sequence shown here is derived from an EMBL/GenBank/DDBJ whole genome shotgun (WGS) entry which is preliminary data.</text>
</comment>
<name>A0A9W6R2C3_9PSEU</name>
<dbReference type="SUPFAM" id="SSF53474">
    <property type="entry name" value="alpha/beta-Hydrolases"/>
    <property type="match status" value="1"/>
</dbReference>
<dbReference type="EMBL" id="BSTI01000011">
    <property type="protein sequence ID" value="GLY68231.1"/>
    <property type="molecule type" value="Genomic_DNA"/>
</dbReference>
<protein>
    <submittedName>
        <fullName evidence="3">Hydrolase</fullName>
    </submittedName>
</protein>
<feature type="domain" description="AB hydrolase-1" evidence="2">
    <location>
        <begin position="35"/>
        <end position="276"/>
    </location>
</feature>
<keyword evidence="3" id="KW-0378">Hydrolase</keyword>
<evidence type="ECO:0000259" key="2">
    <source>
        <dbReference type="Pfam" id="PF00561"/>
    </source>
</evidence>
<dbReference type="GO" id="GO:0016787">
    <property type="term" value="F:hydrolase activity"/>
    <property type="evidence" value="ECO:0007669"/>
    <property type="project" value="UniProtKB-KW"/>
</dbReference>
<dbReference type="Pfam" id="PF00561">
    <property type="entry name" value="Abhydrolase_1"/>
    <property type="match status" value="1"/>
</dbReference>
<dbReference type="PANTHER" id="PTHR43798">
    <property type="entry name" value="MONOACYLGLYCEROL LIPASE"/>
    <property type="match status" value="1"/>
</dbReference>
<dbReference type="InterPro" id="IPR029058">
    <property type="entry name" value="AB_hydrolase_fold"/>
</dbReference>
<reference evidence="3" key="1">
    <citation type="submission" date="2023-03" db="EMBL/GenBank/DDBJ databases">
        <title>Amycolatopsis taiwanensis NBRC 103393.</title>
        <authorList>
            <person name="Ichikawa N."/>
            <person name="Sato H."/>
            <person name="Tonouchi N."/>
        </authorList>
    </citation>
    <scope>NUCLEOTIDE SEQUENCE</scope>
    <source>
        <strain evidence="3">NBRC 103393</strain>
    </source>
</reference>
<dbReference type="InterPro" id="IPR000073">
    <property type="entry name" value="AB_hydrolase_1"/>
</dbReference>
<dbReference type="PANTHER" id="PTHR43798:SF24">
    <property type="entry name" value="CIS-3-ALKYL-4-ALKYLOXETAN-2-ONE DECARBOXYLASE"/>
    <property type="match status" value="1"/>
</dbReference>